<dbReference type="Gramene" id="OE9A014936T1">
    <property type="protein sequence ID" value="OE9A014936C1"/>
    <property type="gene ID" value="OE9A014936"/>
</dbReference>
<name>A0A8S0VDE9_OLEEU</name>
<protein>
    <submittedName>
        <fullName evidence="2">Uncharacterized protein</fullName>
    </submittedName>
</protein>
<dbReference type="AlphaFoldDB" id="A0A8S0VDE9"/>
<sequence length="117" mass="13468">MEASISAHSEGMAQNSLRDYFNEIVLAILEMFPIEVQVARLQGFFLNSQMNIRRLQSLNKEFFQKVADVEAEAKRLNAEAFITDKVIEAFKVWHAKDESKIGLLTTKNKEIKKKVHL</sequence>
<keyword evidence="3" id="KW-1185">Reference proteome</keyword>
<evidence type="ECO:0000256" key="1">
    <source>
        <dbReference type="SAM" id="Coils"/>
    </source>
</evidence>
<comment type="caution">
    <text evidence="2">The sequence shown here is derived from an EMBL/GenBank/DDBJ whole genome shotgun (WGS) entry which is preliminary data.</text>
</comment>
<accession>A0A8S0VDE9</accession>
<keyword evidence="1" id="KW-0175">Coiled coil</keyword>
<dbReference type="EMBL" id="CACTIH010009223">
    <property type="protein sequence ID" value="CAA3027840.1"/>
    <property type="molecule type" value="Genomic_DNA"/>
</dbReference>
<gene>
    <name evidence="2" type="ORF">OLEA9_A014936</name>
</gene>
<feature type="coiled-coil region" evidence="1">
    <location>
        <begin position="52"/>
        <end position="79"/>
    </location>
</feature>
<evidence type="ECO:0000313" key="3">
    <source>
        <dbReference type="Proteomes" id="UP000594638"/>
    </source>
</evidence>
<reference evidence="2 3" key="1">
    <citation type="submission" date="2019-12" db="EMBL/GenBank/DDBJ databases">
        <authorList>
            <person name="Alioto T."/>
            <person name="Alioto T."/>
            <person name="Gomez Garrido J."/>
        </authorList>
    </citation>
    <scope>NUCLEOTIDE SEQUENCE [LARGE SCALE GENOMIC DNA]</scope>
</reference>
<evidence type="ECO:0000313" key="2">
    <source>
        <dbReference type="EMBL" id="CAA3027840.1"/>
    </source>
</evidence>
<organism evidence="2 3">
    <name type="scientific">Olea europaea subsp. europaea</name>
    <dbReference type="NCBI Taxonomy" id="158383"/>
    <lineage>
        <taxon>Eukaryota</taxon>
        <taxon>Viridiplantae</taxon>
        <taxon>Streptophyta</taxon>
        <taxon>Embryophyta</taxon>
        <taxon>Tracheophyta</taxon>
        <taxon>Spermatophyta</taxon>
        <taxon>Magnoliopsida</taxon>
        <taxon>eudicotyledons</taxon>
        <taxon>Gunneridae</taxon>
        <taxon>Pentapetalae</taxon>
        <taxon>asterids</taxon>
        <taxon>lamiids</taxon>
        <taxon>Lamiales</taxon>
        <taxon>Oleaceae</taxon>
        <taxon>Oleeae</taxon>
        <taxon>Olea</taxon>
    </lineage>
</organism>
<proteinExistence type="predicted"/>
<dbReference type="Proteomes" id="UP000594638">
    <property type="component" value="Unassembled WGS sequence"/>
</dbReference>